<feature type="compositionally biased region" description="Basic and acidic residues" evidence="6">
    <location>
        <begin position="1"/>
        <end position="11"/>
    </location>
</feature>
<feature type="domain" description="Amino acid transporter transmembrane" evidence="8">
    <location>
        <begin position="47"/>
        <end position="435"/>
    </location>
</feature>
<feature type="transmembrane region" description="Helical" evidence="7">
    <location>
        <begin position="271"/>
        <end position="292"/>
    </location>
</feature>
<evidence type="ECO:0000256" key="7">
    <source>
        <dbReference type="SAM" id="Phobius"/>
    </source>
</evidence>
<accession>A0A1A6A8M6</accession>
<feature type="region of interest" description="Disordered" evidence="6">
    <location>
        <begin position="1"/>
        <end position="21"/>
    </location>
</feature>
<feature type="transmembrane region" description="Helical" evidence="7">
    <location>
        <begin position="47"/>
        <end position="69"/>
    </location>
</feature>
<evidence type="ECO:0000313" key="9">
    <source>
        <dbReference type="EMBL" id="OBR86408.1"/>
    </source>
</evidence>
<dbReference type="InterPro" id="IPR013057">
    <property type="entry name" value="AA_transpt_TM"/>
</dbReference>
<organism evidence="9">
    <name type="scientific">Kwoniella dejecticola CBS 10117</name>
    <dbReference type="NCBI Taxonomy" id="1296121"/>
    <lineage>
        <taxon>Eukaryota</taxon>
        <taxon>Fungi</taxon>
        <taxon>Dikarya</taxon>
        <taxon>Basidiomycota</taxon>
        <taxon>Agaricomycotina</taxon>
        <taxon>Tremellomycetes</taxon>
        <taxon>Tremellales</taxon>
        <taxon>Cryptococcaceae</taxon>
        <taxon>Kwoniella</taxon>
    </lineage>
</organism>
<dbReference type="PANTHER" id="PTHR22950">
    <property type="entry name" value="AMINO ACID TRANSPORTER"/>
    <property type="match status" value="1"/>
</dbReference>
<feature type="transmembrane region" description="Helical" evidence="7">
    <location>
        <begin position="312"/>
        <end position="333"/>
    </location>
</feature>
<evidence type="ECO:0000259" key="8">
    <source>
        <dbReference type="Pfam" id="PF01490"/>
    </source>
</evidence>
<dbReference type="AlphaFoldDB" id="A0A1A6A8M6"/>
<gene>
    <name evidence="9" type="ORF">I303_02415</name>
</gene>
<reference evidence="9" key="1">
    <citation type="submission" date="2013-07" db="EMBL/GenBank/DDBJ databases">
        <title>The Genome Sequence of Cryptococcus dejecticola CBS10117.</title>
        <authorList>
            <consortium name="The Broad Institute Genome Sequencing Platform"/>
            <person name="Cuomo C."/>
            <person name="Litvintseva A."/>
            <person name="Chen Y."/>
            <person name="Heitman J."/>
            <person name="Sun S."/>
            <person name="Springer D."/>
            <person name="Dromer F."/>
            <person name="Young S.K."/>
            <person name="Zeng Q."/>
            <person name="Gargeya S."/>
            <person name="Fitzgerald M."/>
            <person name="Abouelleil A."/>
            <person name="Alvarado L."/>
            <person name="Berlin A.M."/>
            <person name="Chapman S.B."/>
            <person name="Dewar J."/>
            <person name="Goldberg J."/>
            <person name="Griggs A."/>
            <person name="Gujja S."/>
            <person name="Hansen M."/>
            <person name="Howarth C."/>
            <person name="Imamovic A."/>
            <person name="Larimer J."/>
            <person name="McCowan C."/>
            <person name="Murphy C."/>
            <person name="Pearson M."/>
            <person name="Priest M."/>
            <person name="Roberts A."/>
            <person name="Saif S."/>
            <person name="Shea T."/>
            <person name="Sykes S."/>
            <person name="Wortman J."/>
            <person name="Nusbaum C."/>
            <person name="Birren B."/>
        </authorList>
    </citation>
    <scope>NUCLEOTIDE SEQUENCE [LARGE SCALE GENOMIC DNA]</scope>
    <source>
        <strain evidence="9">CBS 10117</strain>
    </source>
</reference>
<comment type="subcellular location">
    <subcellularLocation>
        <location evidence="1">Membrane</location>
        <topology evidence="1">Multi-pass membrane protein</topology>
    </subcellularLocation>
</comment>
<sequence length="453" mass="48833">MSLTHNEKMLDTEPIEPSIREAEGDPEDFGEVFQSHTGEANFRAPHWIPAAIILLKLCFATGVLGIPFALVVTGWVPGTLLIIGWGLMCVWYAYIMYQFRFRFAGVHTIADAMFIIGGPRYGPAFRELTGALFLLCWILATGTGLIGMSTGMSVLSNYSVCAVVFTAVAAIATFAIASIRTLGKLSWLTWAGFGCIFVSVFIVVVGVTTVDRPAAAPKEGPYDLGIVAIGSPTFVPGLTAAINLLACYGSTPTFLPVVAEMRHPKDFIKSLLVSQIFLAASFLSFGLTLYFYCGQYVASPSLGSAGDTIEKIAYGIALFGLLMTSVLWAHIAAKFLMVRILKGSIHLQKNTKIHWGTWIGCSLTVCGLSFIIAEAIPFFSYLIGLIGSTCCAPMCIHMDKGAYWVDWKAKTRTSFNYLSIAVGSFLTVAGTYTTIQSIIDAYASDSVGKAFAC</sequence>
<keyword evidence="4 7" id="KW-1133">Transmembrane helix</keyword>
<feature type="transmembrane region" description="Helical" evidence="7">
    <location>
        <begin position="187"/>
        <end position="210"/>
    </location>
</feature>
<proteinExistence type="inferred from homology"/>
<comment type="similarity">
    <text evidence="2">Belongs to the amino acid/polyamine transporter 2 family.</text>
</comment>
<dbReference type="VEuPathDB" id="FungiDB:I303_02415"/>
<feature type="transmembrane region" description="Helical" evidence="7">
    <location>
        <begin position="378"/>
        <end position="396"/>
    </location>
</feature>
<dbReference type="GO" id="GO:0016020">
    <property type="term" value="C:membrane"/>
    <property type="evidence" value="ECO:0007669"/>
    <property type="project" value="UniProtKB-SubCell"/>
</dbReference>
<feature type="transmembrane region" description="Helical" evidence="7">
    <location>
        <begin position="160"/>
        <end position="181"/>
    </location>
</feature>
<evidence type="ECO:0000256" key="3">
    <source>
        <dbReference type="ARBA" id="ARBA00022692"/>
    </source>
</evidence>
<dbReference type="STRING" id="1296121.A0A1A6A8M6"/>
<protein>
    <recommendedName>
        <fullName evidence="8">Amino acid transporter transmembrane domain-containing protein</fullName>
    </recommendedName>
</protein>
<keyword evidence="3 7" id="KW-0812">Transmembrane</keyword>
<name>A0A1A6A8M6_9TREE</name>
<feature type="transmembrane region" description="Helical" evidence="7">
    <location>
        <begin position="128"/>
        <end position="148"/>
    </location>
</feature>
<dbReference type="PANTHER" id="PTHR22950:SF697">
    <property type="entry name" value="AMINO ACID TRANSPORTER (EUROFUNG)"/>
    <property type="match status" value="1"/>
</dbReference>
<dbReference type="Pfam" id="PF01490">
    <property type="entry name" value="Aa_trans"/>
    <property type="match status" value="1"/>
</dbReference>
<feature type="transmembrane region" description="Helical" evidence="7">
    <location>
        <begin position="353"/>
        <end position="372"/>
    </location>
</feature>
<feature type="transmembrane region" description="Helical" evidence="7">
    <location>
        <begin position="417"/>
        <end position="439"/>
    </location>
</feature>
<feature type="transmembrane region" description="Helical" evidence="7">
    <location>
        <begin position="75"/>
        <end position="94"/>
    </location>
</feature>
<dbReference type="OrthoDB" id="40134at2759"/>
<keyword evidence="5 7" id="KW-0472">Membrane</keyword>
<dbReference type="GO" id="GO:0015179">
    <property type="term" value="F:L-amino acid transmembrane transporter activity"/>
    <property type="evidence" value="ECO:0007669"/>
    <property type="project" value="TreeGrafter"/>
</dbReference>
<evidence type="ECO:0000256" key="6">
    <source>
        <dbReference type="SAM" id="MobiDB-lite"/>
    </source>
</evidence>
<evidence type="ECO:0000256" key="5">
    <source>
        <dbReference type="ARBA" id="ARBA00023136"/>
    </source>
</evidence>
<dbReference type="EMBL" id="KI894029">
    <property type="protein sequence ID" value="OBR86408.1"/>
    <property type="molecule type" value="Genomic_DNA"/>
</dbReference>
<evidence type="ECO:0000256" key="4">
    <source>
        <dbReference type="ARBA" id="ARBA00022989"/>
    </source>
</evidence>
<evidence type="ECO:0000256" key="2">
    <source>
        <dbReference type="ARBA" id="ARBA00008066"/>
    </source>
</evidence>
<evidence type="ECO:0000256" key="1">
    <source>
        <dbReference type="ARBA" id="ARBA00004141"/>
    </source>
</evidence>